<reference evidence="1 2" key="2">
    <citation type="journal article" date="2017" name="Front. Plant Sci.">
        <title>Gene Classification and Mining of Molecular Markers Useful in Red Clover (Trifolium pratense) Breeding.</title>
        <authorList>
            <person name="Istvanek J."/>
            <person name="Dluhosova J."/>
            <person name="Dluhos P."/>
            <person name="Patkova L."/>
            <person name="Nedelnik J."/>
            <person name="Repkova J."/>
        </authorList>
    </citation>
    <scope>NUCLEOTIDE SEQUENCE [LARGE SCALE GENOMIC DNA]</scope>
    <source>
        <strain evidence="2">cv. Tatra</strain>
        <tissue evidence="1">Young leaves</tissue>
    </source>
</reference>
<dbReference type="PANTHER" id="PTHR37738:SF1">
    <property type="entry name" value="OS03G0257000 PROTEIN"/>
    <property type="match status" value="1"/>
</dbReference>
<organism evidence="1 2">
    <name type="scientific">Trifolium pratense</name>
    <name type="common">Red clover</name>
    <dbReference type="NCBI Taxonomy" id="57577"/>
    <lineage>
        <taxon>Eukaryota</taxon>
        <taxon>Viridiplantae</taxon>
        <taxon>Streptophyta</taxon>
        <taxon>Embryophyta</taxon>
        <taxon>Tracheophyta</taxon>
        <taxon>Spermatophyta</taxon>
        <taxon>Magnoliopsida</taxon>
        <taxon>eudicotyledons</taxon>
        <taxon>Gunneridae</taxon>
        <taxon>Pentapetalae</taxon>
        <taxon>rosids</taxon>
        <taxon>fabids</taxon>
        <taxon>Fabales</taxon>
        <taxon>Fabaceae</taxon>
        <taxon>Papilionoideae</taxon>
        <taxon>50 kb inversion clade</taxon>
        <taxon>NPAAA clade</taxon>
        <taxon>Hologalegina</taxon>
        <taxon>IRL clade</taxon>
        <taxon>Trifolieae</taxon>
        <taxon>Trifolium</taxon>
    </lineage>
</organism>
<protein>
    <submittedName>
        <fullName evidence="1">HAT family dimerization domain containing protein</fullName>
    </submittedName>
</protein>
<evidence type="ECO:0000313" key="1">
    <source>
        <dbReference type="EMBL" id="PNY17908.1"/>
    </source>
</evidence>
<reference evidence="1 2" key="1">
    <citation type="journal article" date="2014" name="Am. J. Bot.">
        <title>Genome assembly and annotation for red clover (Trifolium pratense; Fabaceae).</title>
        <authorList>
            <person name="Istvanek J."/>
            <person name="Jaros M."/>
            <person name="Krenek A."/>
            <person name="Repkova J."/>
        </authorList>
    </citation>
    <scope>NUCLEOTIDE SEQUENCE [LARGE SCALE GENOMIC DNA]</scope>
    <source>
        <strain evidence="2">cv. Tatra</strain>
        <tissue evidence="1">Young leaves</tissue>
    </source>
</reference>
<dbReference type="ExpressionAtlas" id="A0A2K3PRJ3">
    <property type="expression patterns" value="baseline"/>
</dbReference>
<gene>
    <name evidence="1" type="ORF">L195_g014664</name>
</gene>
<dbReference type="AlphaFoldDB" id="A0A2K3PRJ3"/>
<name>A0A2K3PRJ3_TRIPR</name>
<comment type="caution">
    <text evidence="1">The sequence shown here is derived from an EMBL/GenBank/DDBJ whole genome shotgun (WGS) entry which is preliminary data.</text>
</comment>
<dbReference type="STRING" id="57577.A0A2K3PRJ3"/>
<dbReference type="EMBL" id="ASHM01009779">
    <property type="protein sequence ID" value="PNY17908.1"/>
    <property type="molecule type" value="Genomic_DNA"/>
</dbReference>
<dbReference type="PANTHER" id="PTHR37738">
    <property type="entry name" value="OS03G0209700 PROTEIN"/>
    <property type="match status" value="1"/>
</dbReference>
<sequence>MDEREEEQEQKKITTMEGVASIALLPNGSISGHFIHLPHSTCYGLHGTETLNLIYGANPSGSFYGNVGVDSKIMVPKNVVNVVLEHDVSLDGEDGVGDDVRKEMLEIFNDLQEIFSDLQEINEEGFFYNNAVWLDVVKSDEFTTMCDLVSRHGLGFEPPSFDEIKGTYLTEEVKLTREALEEHRAIWKITGVP</sequence>
<accession>A0A2K3PRJ3</accession>
<proteinExistence type="predicted"/>
<dbReference type="Proteomes" id="UP000236291">
    <property type="component" value="Unassembled WGS sequence"/>
</dbReference>
<evidence type="ECO:0000313" key="2">
    <source>
        <dbReference type="Proteomes" id="UP000236291"/>
    </source>
</evidence>